<comment type="caution">
    <text evidence="8">The sequence shown here is derived from an EMBL/GenBank/DDBJ whole genome shotgun (WGS) entry which is preliminary data.</text>
</comment>
<keyword evidence="9" id="KW-1185">Reference proteome</keyword>
<gene>
    <name evidence="8" type="ORF">OLEA9_A086938</name>
</gene>
<keyword evidence="4 5" id="KW-0648">Protein biosynthesis</keyword>
<accession>A0A8S0USG6</accession>
<evidence type="ECO:0000256" key="4">
    <source>
        <dbReference type="ARBA" id="ARBA00022917"/>
    </source>
</evidence>
<comment type="subunit">
    <text evidence="2">EF-1 is composed of 4 subunits: alpha, beta (1B-alpha=beta'), delta (1B-beta), and gamma (1B-gamma).</text>
</comment>
<dbReference type="EMBL" id="CACTIH010009045">
    <property type="protein sequence ID" value="CAA3020844.1"/>
    <property type="molecule type" value="Genomic_DNA"/>
</dbReference>
<evidence type="ECO:0000256" key="6">
    <source>
        <dbReference type="SAM" id="MobiDB-lite"/>
    </source>
</evidence>
<dbReference type="PROSITE" id="PS00824">
    <property type="entry name" value="EF1BD_1"/>
    <property type="match status" value="1"/>
</dbReference>
<evidence type="ECO:0000313" key="9">
    <source>
        <dbReference type="Proteomes" id="UP000594638"/>
    </source>
</evidence>
<reference evidence="8 9" key="1">
    <citation type="submission" date="2019-12" db="EMBL/GenBank/DDBJ databases">
        <authorList>
            <person name="Alioto T."/>
            <person name="Alioto T."/>
            <person name="Gomez Garrido J."/>
        </authorList>
    </citation>
    <scope>NUCLEOTIDE SEQUENCE [LARGE SCALE GENOMIC DNA]</scope>
</reference>
<evidence type="ECO:0000256" key="5">
    <source>
        <dbReference type="RuleBase" id="RU003791"/>
    </source>
</evidence>
<dbReference type="Gene3D" id="1.20.1050.130">
    <property type="match status" value="1"/>
</dbReference>
<dbReference type="CDD" id="cd00292">
    <property type="entry name" value="EF1B"/>
    <property type="match status" value="1"/>
</dbReference>
<dbReference type="Gene3D" id="3.30.70.60">
    <property type="match status" value="1"/>
</dbReference>
<evidence type="ECO:0000256" key="1">
    <source>
        <dbReference type="ARBA" id="ARBA00007411"/>
    </source>
</evidence>
<evidence type="ECO:0000256" key="3">
    <source>
        <dbReference type="ARBA" id="ARBA00022768"/>
    </source>
</evidence>
<dbReference type="GO" id="GO:0005853">
    <property type="term" value="C:eukaryotic translation elongation factor 1 complex"/>
    <property type="evidence" value="ECO:0007669"/>
    <property type="project" value="InterPro"/>
</dbReference>
<keyword evidence="3 5" id="KW-0251">Elongation factor</keyword>
<dbReference type="FunFam" id="3.30.70.60:FF:000001">
    <property type="entry name" value="Elongation factor 1-beta 1 like"/>
    <property type="match status" value="1"/>
</dbReference>
<dbReference type="InterPro" id="IPR001326">
    <property type="entry name" value="Transl_elong_EF1B_B/D_CS"/>
</dbReference>
<comment type="similarity">
    <text evidence="1 5">Belongs to the EF-1-beta/EF-1-delta family.</text>
</comment>
<dbReference type="InterPro" id="IPR014717">
    <property type="entry name" value="Transl_elong_EF1B/ribsomal_bS6"/>
</dbReference>
<dbReference type="SUPFAM" id="SSF47616">
    <property type="entry name" value="GST C-terminal domain-like"/>
    <property type="match status" value="1"/>
</dbReference>
<dbReference type="PANTHER" id="PTHR11595">
    <property type="entry name" value="EF-HAND AND COILED-COIL DOMAIN-CONTAINING FAMILY MEMBER"/>
    <property type="match status" value="1"/>
</dbReference>
<organism evidence="8 9">
    <name type="scientific">Olea europaea subsp. europaea</name>
    <dbReference type="NCBI Taxonomy" id="158383"/>
    <lineage>
        <taxon>Eukaryota</taxon>
        <taxon>Viridiplantae</taxon>
        <taxon>Streptophyta</taxon>
        <taxon>Embryophyta</taxon>
        <taxon>Tracheophyta</taxon>
        <taxon>Spermatophyta</taxon>
        <taxon>Magnoliopsida</taxon>
        <taxon>eudicotyledons</taxon>
        <taxon>Gunneridae</taxon>
        <taxon>Pentapetalae</taxon>
        <taxon>asterids</taxon>
        <taxon>lamiids</taxon>
        <taxon>Lamiales</taxon>
        <taxon>Oleaceae</taxon>
        <taxon>Oleeae</taxon>
        <taxon>Olea</taxon>
    </lineage>
</organism>
<dbReference type="GO" id="GO:0005085">
    <property type="term" value="F:guanyl-nucleotide exchange factor activity"/>
    <property type="evidence" value="ECO:0007669"/>
    <property type="project" value="TreeGrafter"/>
</dbReference>
<sequence length="225" mass="24408">MAVTFSDLHTESGLKALNEFLSGKSYISGDQLTKDDIKVYAALLEKPSGNLYTNASQWYESVSLKLAASFPGKAVGVRIGGKAAPAEAVAIKEVAKPAGDDDDDLDLFGDETEDEKKAAEQREAAKASSKKKESGKSSVLMDVKPWDDETDMKKLEEAVRSVDLPGLLWGASKLVAVGYGIKKLQIMMTIVDDLVSVDDLIEERLTVEPINEYVQSCDIVAFNKI</sequence>
<dbReference type="PROSITE" id="PS00825">
    <property type="entry name" value="EF1BD_2"/>
    <property type="match status" value="1"/>
</dbReference>
<dbReference type="InterPro" id="IPR049720">
    <property type="entry name" value="EF1B_bsu/dsu"/>
</dbReference>
<protein>
    <submittedName>
        <fullName evidence="8">Elongation factor 1-beta 2-like</fullName>
    </submittedName>
</protein>
<dbReference type="Proteomes" id="UP000594638">
    <property type="component" value="Unassembled WGS sequence"/>
</dbReference>
<evidence type="ECO:0000256" key="2">
    <source>
        <dbReference type="ARBA" id="ARBA00011606"/>
    </source>
</evidence>
<dbReference type="AlphaFoldDB" id="A0A8S0USG6"/>
<dbReference type="SMART" id="SM00888">
    <property type="entry name" value="EF1_GNE"/>
    <property type="match status" value="1"/>
</dbReference>
<proteinExistence type="inferred from homology"/>
<feature type="region of interest" description="Disordered" evidence="6">
    <location>
        <begin position="113"/>
        <end position="138"/>
    </location>
</feature>
<dbReference type="OrthoDB" id="331763at2759"/>
<dbReference type="GO" id="GO:0003746">
    <property type="term" value="F:translation elongation factor activity"/>
    <property type="evidence" value="ECO:0007669"/>
    <property type="project" value="UniProtKB-KW"/>
</dbReference>
<dbReference type="Pfam" id="PF00736">
    <property type="entry name" value="EF1_GNE"/>
    <property type="match status" value="1"/>
</dbReference>
<dbReference type="GO" id="GO:0005829">
    <property type="term" value="C:cytosol"/>
    <property type="evidence" value="ECO:0007669"/>
    <property type="project" value="TreeGrafter"/>
</dbReference>
<dbReference type="InterPro" id="IPR036219">
    <property type="entry name" value="eEF-1beta-like_sf"/>
</dbReference>
<dbReference type="InterPro" id="IPR014038">
    <property type="entry name" value="EF1B_bsu/dsu_GNE"/>
</dbReference>
<feature type="domain" description="Translation elongation factor EF1B beta/delta subunit guanine nucleotide exchange" evidence="7">
    <location>
        <begin position="136"/>
        <end position="225"/>
    </location>
</feature>
<dbReference type="PANTHER" id="PTHR11595:SF84">
    <property type="entry name" value="ELONGATION FACTOR 1-BETA 1"/>
    <property type="match status" value="1"/>
</dbReference>
<evidence type="ECO:0000259" key="7">
    <source>
        <dbReference type="SMART" id="SM00888"/>
    </source>
</evidence>
<dbReference type="Gramene" id="OE9A086938T1">
    <property type="protein sequence ID" value="OE9A086938C1"/>
    <property type="gene ID" value="OE9A086938"/>
</dbReference>
<name>A0A8S0USG6_OLEEU</name>
<dbReference type="SUPFAM" id="SSF54984">
    <property type="entry name" value="eEF-1beta-like"/>
    <property type="match status" value="1"/>
</dbReference>
<feature type="compositionally biased region" description="Basic and acidic residues" evidence="6">
    <location>
        <begin position="114"/>
        <end position="135"/>
    </location>
</feature>
<dbReference type="InterPro" id="IPR036282">
    <property type="entry name" value="Glutathione-S-Trfase_C_sf"/>
</dbReference>
<evidence type="ECO:0000313" key="8">
    <source>
        <dbReference type="EMBL" id="CAA3020844.1"/>
    </source>
</evidence>